<comment type="caution">
    <text evidence="1">The sequence shown here is derived from an EMBL/GenBank/DDBJ whole genome shotgun (WGS) entry which is preliminary data.</text>
</comment>
<sequence length="181" mass="20387">MAIFRRLRKSLWLLISLVLLILNIATIVNAKFYDFLFDMASHITPPSLLTKSKSTQVKNLRSERTALSRQNKLLVEERRVRKAKFAQAKTISKRISRRVVKTVGVNMSSIIGESIPYIGIGVILSVTASDIYDGCQTIKDTNQLLTLFGEENEIEHENEVCGMTIPSIDDVKNKIKSFGSE</sequence>
<reference evidence="1 2" key="1">
    <citation type="submission" date="2018-11" db="EMBL/GenBank/DDBJ databases">
        <title>Vibrio LJC006 sp. nov., isolated from seawater during the bloom of the enteromorpha.</title>
        <authorList>
            <person name="Liang J."/>
        </authorList>
    </citation>
    <scope>NUCLEOTIDE SEQUENCE [LARGE SCALE GENOMIC DNA]</scope>
    <source>
        <strain evidence="1 2">LJC006</strain>
    </source>
</reference>
<proteinExistence type="predicted"/>
<organism evidence="1 2">
    <name type="scientific">Vibrio viridaestus</name>
    <dbReference type="NCBI Taxonomy" id="2487322"/>
    <lineage>
        <taxon>Bacteria</taxon>
        <taxon>Pseudomonadati</taxon>
        <taxon>Pseudomonadota</taxon>
        <taxon>Gammaproteobacteria</taxon>
        <taxon>Vibrionales</taxon>
        <taxon>Vibrionaceae</taxon>
        <taxon>Vibrio</taxon>
    </lineage>
</organism>
<keyword evidence="2" id="KW-1185">Reference proteome</keyword>
<dbReference type="EMBL" id="RJVQ01000009">
    <property type="protein sequence ID" value="RQW61886.1"/>
    <property type="molecule type" value="Genomic_DNA"/>
</dbReference>
<dbReference type="OrthoDB" id="8548232at2"/>
<dbReference type="RefSeq" id="WP_124938484.1">
    <property type="nucleotide sequence ID" value="NZ_RJVQ01000009.1"/>
</dbReference>
<evidence type="ECO:0000313" key="1">
    <source>
        <dbReference type="EMBL" id="RQW61886.1"/>
    </source>
</evidence>
<evidence type="ECO:0000313" key="2">
    <source>
        <dbReference type="Proteomes" id="UP000281112"/>
    </source>
</evidence>
<dbReference type="Proteomes" id="UP000281112">
    <property type="component" value="Unassembled WGS sequence"/>
</dbReference>
<protein>
    <submittedName>
        <fullName evidence="1">Uncharacterized protein</fullName>
    </submittedName>
</protein>
<name>A0A3N9U1T3_9VIBR</name>
<gene>
    <name evidence="1" type="ORF">EES38_17410</name>
</gene>
<accession>A0A3N9U1T3</accession>
<dbReference type="AlphaFoldDB" id="A0A3N9U1T3"/>